<keyword evidence="8" id="KW-0050">Antiport</keyword>
<keyword evidence="3 8" id="KW-0813">Transport</keyword>
<evidence type="ECO:0000256" key="9">
    <source>
        <dbReference type="SAM" id="Phobius"/>
    </source>
</evidence>
<comment type="similarity">
    <text evidence="2 8">Belongs to the CPA3 antiporters (TC 2.A.63) subunit F family.</text>
</comment>
<dbReference type="PANTHER" id="PTHR34702">
    <property type="entry name" value="NA(+)/H(+) ANTIPORTER SUBUNIT F1"/>
    <property type="match status" value="1"/>
</dbReference>
<evidence type="ECO:0000256" key="7">
    <source>
        <dbReference type="ARBA" id="ARBA00023136"/>
    </source>
</evidence>
<keyword evidence="7 8" id="KW-0472">Membrane</keyword>
<evidence type="ECO:0000313" key="11">
    <source>
        <dbReference type="Proteomes" id="UP001596411"/>
    </source>
</evidence>
<feature type="transmembrane region" description="Helical" evidence="9">
    <location>
        <begin position="33"/>
        <end position="52"/>
    </location>
</feature>
<evidence type="ECO:0000256" key="2">
    <source>
        <dbReference type="ARBA" id="ARBA00009212"/>
    </source>
</evidence>
<keyword evidence="6 9" id="KW-1133">Transmembrane helix</keyword>
<proteinExistence type="inferred from homology"/>
<name>A0ABW2ESG8_9GAMM</name>
<evidence type="ECO:0000256" key="8">
    <source>
        <dbReference type="PIRNR" id="PIRNR028784"/>
    </source>
</evidence>
<keyword evidence="4 8" id="KW-1003">Cell membrane</keyword>
<reference evidence="11" key="1">
    <citation type="journal article" date="2019" name="Int. J. Syst. Evol. Microbiol.">
        <title>The Global Catalogue of Microorganisms (GCM) 10K type strain sequencing project: providing services to taxonomists for standard genome sequencing and annotation.</title>
        <authorList>
            <consortium name="The Broad Institute Genomics Platform"/>
            <consortium name="The Broad Institute Genome Sequencing Center for Infectious Disease"/>
            <person name="Wu L."/>
            <person name="Ma J."/>
        </authorList>
    </citation>
    <scope>NUCLEOTIDE SEQUENCE [LARGE SCALE GENOMIC DNA]</scope>
    <source>
        <strain evidence="11">CGMCC 1.13666</strain>
    </source>
</reference>
<keyword evidence="5 9" id="KW-0812">Transmembrane</keyword>
<keyword evidence="8" id="KW-0406">Ion transport</keyword>
<dbReference type="PANTHER" id="PTHR34702:SF1">
    <property type="entry name" value="NA(+)_H(+) ANTIPORTER SUBUNIT F"/>
    <property type="match status" value="1"/>
</dbReference>
<protein>
    <submittedName>
        <fullName evidence="10">Monovalent cation/H+ antiporter complex subunit F</fullName>
    </submittedName>
</protein>
<dbReference type="Pfam" id="PF04066">
    <property type="entry name" value="MrpF_PhaF"/>
    <property type="match status" value="1"/>
</dbReference>
<evidence type="ECO:0000256" key="3">
    <source>
        <dbReference type="ARBA" id="ARBA00022448"/>
    </source>
</evidence>
<organism evidence="10 11">
    <name type="scientific">Halomonas salifodinae</name>
    <dbReference type="NCBI Taxonomy" id="438745"/>
    <lineage>
        <taxon>Bacteria</taxon>
        <taxon>Pseudomonadati</taxon>
        <taxon>Pseudomonadota</taxon>
        <taxon>Gammaproteobacteria</taxon>
        <taxon>Oceanospirillales</taxon>
        <taxon>Halomonadaceae</taxon>
        <taxon>Halomonas</taxon>
    </lineage>
</organism>
<dbReference type="Proteomes" id="UP001596411">
    <property type="component" value="Unassembled WGS sequence"/>
</dbReference>
<evidence type="ECO:0000256" key="4">
    <source>
        <dbReference type="ARBA" id="ARBA00022475"/>
    </source>
</evidence>
<gene>
    <name evidence="10" type="ORF">ACFQH5_04845</name>
</gene>
<dbReference type="RefSeq" id="WP_346062516.1">
    <property type="nucleotide sequence ID" value="NZ_BAAADR010000012.1"/>
</dbReference>
<sequence length="89" mass="9521">MDVVIKLTLALMGLSLCLAFVRLIKGPSLPDRVVALELFSTLIVGIIGVISIQTDVASFLDVTIVMALMAFLAAIGFARFLERGGPRDD</sequence>
<feature type="transmembrane region" description="Helical" evidence="9">
    <location>
        <begin position="59"/>
        <end position="81"/>
    </location>
</feature>
<accession>A0ABW2ESG8</accession>
<evidence type="ECO:0000313" key="10">
    <source>
        <dbReference type="EMBL" id="MFC7088880.1"/>
    </source>
</evidence>
<comment type="subcellular location">
    <subcellularLocation>
        <location evidence="1 8">Cell membrane</location>
        <topology evidence="1 8">Multi-pass membrane protein</topology>
    </subcellularLocation>
</comment>
<dbReference type="PIRSF" id="PIRSF028784">
    <property type="entry name" value="MrpF"/>
    <property type="match status" value="1"/>
</dbReference>
<dbReference type="InterPro" id="IPR007208">
    <property type="entry name" value="MrpF/PhaF-like"/>
</dbReference>
<evidence type="ECO:0000256" key="5">
    <source>
        <dbReference type="ARBA" id="ARBA00022692"/>
    </source>
</evidence>
<keyword evidence="11" id="KW-1185">Reference proteome</keyword>
<dbReference type="EMBL" id="JBHSZP010000013">
    <property type="protein sequence ID" value="MFC7088880.1"/>
    <property type="molecule type" value="Genomic_DNA"/>
</dbReference>
<comment type="caution">
    <text evidence="10">The sequence shown here is derived from an EMBL/GenBank/DDBJ whole genome shotgun (WGS) entry which is preliminary data.</text>
</comment>
<evidence type="ECO:0000256" key="1">
    <source>
        <dbReference type="ARBA" id="ARBA00004651"/>
    </source>
</evidence>
<evidence type="ECO:0000256" key="6">
    <source>
        <dbReference type="ARBA" id="ARBA00022989"/>
    </source>
</evidence>